<evidence type="ECO:0000313" key="1">
    <source>
        <dbReference type="EMBL" id="SDM82541.1"/>
    </source>
</evidence>
<dbReference type="EMBL" id="FNHL01000003">
    <property type="protein sequence ID" value="SDM82541.1"/>
    <property type="molecule type" value="Genomic_DNA"/>
</dbReference>
<gene>
    <name evidence="1" type="ORF">SAMN04487949_2715</name>
</gene>
<dbReference type="OrthoDB" id="255611at2157"/>
<accession>A0A1G9WE68</accession>
<sequence>MTRTSLEALERELGVDAVTVEARLNGDDVALSEPLVAAVEQYEAVVGTRDPYLWHWLSAIFPLFRLSCVPTASHDRVLEQKVLLTMFITLLDDVAERDGDRATFEEARKVPFPAEQVDTDRDDVDGELVEFAQWLWDRLEEGLRAAPRYEEFVHVLRFDLRQALNAIDYSLLVNECLDVATLGGCEQYDVHNMVVFSYVDIDLLHSPDFDRRDNGELREAVWDAQMMARIGNWVTTWERELGEGDYSSGIVVYALRNGIVDIDELRGDEPTVEELADRIRNHGVEEYFLTEWETRYGGLKAGRLDAHSVDLDAFVEGMRRVMAYHLASRGKK</sequence>
<dbReference type="InterPro" id="IPR008949">
    <property type="entry name" value="Isoprenoid_synthase_dom_sf"/>
</dbReference>
<proteinExistence type="predicted"/>
<protein>
    <submittedName>
        <fullName evidence="1">Uncharacterized protein</fullName>
    </submittedName>
</protein>
<dbReference type="Gene3D" id="1.10.600.10">
    <property type="entry name" value="Farnesyl Diphosphate Synthase"/>
    <property type="match status" value="1"/>
</dbReference>
<dbReference type="RefSeq" id="WP_089698221.1">
    <property type="nucleotide sequence ID" value="NZ_FNHL01000003.1"/>
</dbReference>
<reference evidence="2" key="1">
    <citation type="submission" date="2016-10" db="EMBL/GenBank/DDBJ databases">
        <authorList>
            <person name="Varghese N."/>
            <person name="Submissions S."/>
        </authorList>
    </citation>
    <scope>NUCLEOTIDE SEQUENCE [LARGE SCALE GENOMIC DNA]</scope>
    <source>
        <strain evidence="2">CGMCC 1.10119</strain>
    </source>
</reference>
<evidence type="ECO:0000313" key="2">
    <source>
        <dbReference type="Proteomes" id="UP000199451"/>
    </source>
</evidence>
<dbReference type="SUPFAM" id="SSF48576">
    <property type="entry name" value="Terpenoid synthases"/>
    <property type="match status" value="1"/>
</dbReference>
<organism evidence="1 2">
    <name type="scientific">Halogranum gelatinilyticum</name>
    <dbReference type="NCBI Taxonomy" id="660521"/>
    <lineage>
        <taxon>Archaea</taxon>
        <taxon>Methanobacteriati</taxon>
        <taxon>Methanobacteriota</taxon>
        <taxon>Stenosarchaea group</taxon>
        <taxon>Halobacteria</taxon>
        <taxon>Halobacteriales</taxon>
        <taxon>Haloferacaceae</taxon>
    </lineage>
</organism>
<keyword evidence="2" id="KW-1185">Reference proteome</keyword>
<dbReference type="AlphaFoldDB" id="A0A1G9WE68"/>
<name>A0A1G9WE68_9EURY</name>
<dbReference type="Proteomes" id="UP000199451">
    <property type="component" value="Unassembled WGS sequence"/>
</dbReference>